<name>A0A1U7LGK1_NEOID</name>
<gene>
    <name evidence="1" type="ORF">NEOLI_001690</name>
</gene>
<dbReference type="Proteomes" id="UP000186594">
    <property type="component" value="Unassembled WGS sequence"/>
</dbReference>
<organism evidence="1 2">
    <name type="scientific">Neolecta irregularis (strain DAH-3)</name>
    <dbReference type="NCBI Taxonomy" id="1198029"/>
    <lineage>
        <taxon>Eukaryota</taxon>
        <taxon>Fungi</taxon>
        <taxon>Dikarya</taxon>
        <taxon>Ascomycota</taxon>
        <taxon>Taphrinomycotina</taxon>
        <taxon>Neolectales</taxon>
        <taxon>Neolectaceae</taxon>
        <taxon>Neolecta</taxon>
    </lineage>
</organism>
<comment type="caution">
    <text evidence="1">The sequence shown here is derived from an EMBL/GenBank/DDBJ whole genome shotgun (WGS) entry which is preliminary data.</text>
</comment>
<protein>
    <submittedName>
        <fullName evidence="1">Uncharacterized protein</fullName>
    </submittedName>
</protein>
<accession>A0A1U7LGK1</accession>
<sequence length="334" mass="37679">MASKTGARLMSLLSRFSGRSFSSFDKVVPMTQKDEAKLYRILTQSFRSKLNDLAPCYADLIDNTIIKPLNGQRSYIDIQLEHIASSHNPIQIFEKLLNTDSLHTSLAIAIIKHDKISLQQLLFIMENLRKSGKLDPVKLSLIKRIIDFGDLISSGELVDQSFNSLRNSIGGRKLLAYFYAACGEIKEAIKLCVQHENLFGICLKKLLKCDNTGGIAQFCLAFPEKVLDARDVGALHYLANHQLPETAWLLLRNDLTEGSFPLAILILKRLVQKGQIRAADEIHHFLFCLRPEDPQLYEIKQTLDEARLLHGSETCDSAMQRIRQALTSHEPHLA</sequence>
<dbReference type="AlphaFoldDB" id="A0A1U7LGK1"/>
<evidence type="ECO:0000313" key="1">
    <source>
        <dbReference type="EMBL" id="OLL21723.1"/>
    </source>
</evidence>
<dbReference type="EMBL" id="LXFE01004361">
    <property type="protein sequence ID" value="OLL21723.1"/>
    <property type="molecule type" value="Genomic_DNA"/>
</dbReference>
<evidence type="ECO:0000313" key="2">
    <source>
        <dbReference type="Proteomes" id="UP000186594"/>
    </source>
</evidence>
<proteinExistence type="predicted"/>
<reference evidence="1 2" key="1">
    <citation type="submission" date="2016-04" db="EMBL/GenBank/DDBJ databases">
        <title>Evolutionary innovation and constraint leading to complex multicellularity in the Ascomycota.</title>
        <authorList>
            <person name="Cisse O."/>
            <person name="Nguyen A."/>
            <person name="Hewitt D.A."/>
            <person name="Jedd G."/>
            <person name="Stajich J.E."/>
        </authorList>
    </citation>
    <scope>NUCLEOTIDE SEQUENCE [LARGE SCALE GENOMIC DNA]</scope>
    <source>
        <strain evidence="1 2">DAH-3</strain>
    </source>
</reference>
<keyword evidence="2" id="KW-1185">Reference proteome</keyword>